<accession>A0A9D4AM46</accession>
<protein>
    <submittedName>
        <fullName evidence="1">Uncharacterized protein</fullName>
    </submittedName>
</protein>
<evidence type="ECO:0000313" key="1">
    <source>
        <dbReference type="EMBL" id="KAH1166272.1"/>
    </source>
</evidence>
<reference evidence="1" key="1">
    <citation type="submission" date="2021-09" db="EMBL/GenBank/DDBJ databases">
        <title>The genome of Mauremys mutica provides insights into the evolution of semi-aquatic lifestyle.</title>
        <authorList>
            <person name="Gong S."/>
            <person name="Gao Y."/>
        </authorList>
    </citation>
    <scope>NUCLEOTIDE SEQUENCE</scope>
    <source>
        <strain evidence="1">MM-2020</strain>
        <tissue evidence="1">Muscle</tissue>
    </source>
</reference>
<sequence>MQILSPGSEPAFSIQGPQSLFTKLRSSMKGRRNKVYPKAQSPSLCTVRGVSLASQAFHSPYLGPLSVAVVSSMLLTLEVAGGLRGVLNCSPQCWGQDLSLGDSSNRHFILERVPGDFDLWSLASGCGEEQNSLPPSQLRAHLLAILDATGLPRVTLAAP</sequence>
<evidence type="ECO:0000313" key="2">
    <source>
        <dbReference type="Proteomes" id="UP000827986"/>
    </source>
</evidence>
<dbReference type="EMBL" id="JAHDVG010000487">
    <property type="protein sequence ID" value="KAH1166272.1"/>
    <property type="molecule type" value="Genomic_DNA"/>
</dbReference>
<keyword evidence="2" id="KW-1185">Reference proteome</keyword>
<organism evidence="1 2">
    <name type="scientific">Mauremys mutica</name>
    <name type="common">yellowpond turtle</name>
    <dbReference type="NCBI Taxonomy" id="74926"/>
    <lineage>
        <taxon>Eukaryota</taxon>
        <taxon>Metazoa</taxon>
        <taxon>Chordata</taxon>
        <taxon>Craniata</taxon>
        <taxon>Vertebrata</taxon>
        <taxon>Euteleostomi</taxon>
        <taxon>Archelosauria</taxon>
        <taxon>Testudinata</taxon>
        <taxon>Testudines</taxon>
        <taxon>Cryptodira</taxon>
        <taxon>Durocryptodira</taxon>
        <taxon>Testudinoidea</taxon>
        <taxon>Geoemydidae</taxon>
        <taxon>Geoemydinae</taxon>
        <taxon>Mauremys</taxon>
    </lineage>
</organism>
<proteinExistence type="predicted"/>
<dbReference type="Proteomes" id="UP000827986">
    <property type="component" value="Unassembled WGS sequence"/>
</dbReference>
<name>A0A9D4AM46_9SAUR</name>
<comment type="caution">
    <text evidence="1">The sequence shown here is derived from an EMBL/GenBank/DDBJ whole genome shotgun (WGS) entry which is preliminary data.</text>
</comment>
<dbReference type="AlphaFoldDB" id="A0A9D4AM46"/>
<gene>
    <name evidence="1" type="ORF">KIL84_015444</name>
</gene>